<feature type="chain" id="PRO_5042223633" description="N-acetyltransferase domain-containing protein" evidence="2">
    <location>
        <begin position="21"/>
        <end position="355"/>
    </location>
</feature>
<evidence type="ECO:0000256" key="2">
    <source>
        <dbReference type="SAM" id="SignalP"/>
    </source>
</evidence>
<dbReference type="SUPFAM" id="SSF55729">
    <property type="entry name" value="Acyl-CoA N-acyltransferases (Nat)"/>
    <property type="match status" value="1"/>
</dbReference>
<comment type="caution">
    <text evidence="4">The sequence shown here is derived from an EMBL/GenBank/DDBJ whole genome shotgun (WGS) entry which is preliminary data.</text>
</comment>
<protein>
    <recommendedName>
        <fullName evidence="3">N-acetyltransferase domain-containing protein</fullName>
    </recommendedName>
</protein>
<organism evidence="4 5">
    <name type="scientific">Chaetoceros tenuissimus</name>
    <dbReference type="NCBI Taxonomy" id="426638"/>
    <lineage>
        <taxon>Eukaryota</taxon>
        <taxon>Sar</taxon>
        <taxon>Stramenopiles</taxon>
        <taxon>Ochrophyta</taxon>
        <taxon>Bacillariophyta</taxon>
        <taxon>Coscinodiscophyceae</taxon>
        <taxon>Chaetocerotophycidae</taxon>
        <taxon>Chaetocerotales</taxon>
        <taxon>Chaetocerotaceae</taxon>
        <taxon>Chaetoceros</taxon>
    </lineage>
</organism>
<dbReference type="InterPro" id="IPR016181">
    <property type="entry name" value="Acyl_CoA_acyltransferase"/>
</dbReference>
<feature type="signal peptide" evidence="2">
    <location>
        <begin position="1"/>
        <end position="20"/>
    </location>
</feature>
<dbReference type="Proteomes" id="UP001054902">
    <property type="component" value="Unassembled WGS sequence"/>
</dbReference>
<gene>
    <name evidence="4" type="ORF">CTEN210_04865</name>
</gene>
<name>A0AAD3CPE1_9STRA</name>
<feature type="domain" description="N-acetyltransferase" evidence="3">
    <location>
        <begin position="162"/>
        <end position="319"/>
    </location>
</feature>
<reference evidence="4 5" key="1">
    <citation type="journal article" date="2021" name="Sci. Rep.">
        <title>The genome of the diatom Chaetoceros tenuissimus carries an ancient integrated fragment of an extant virus.</title>
        <authorList>
            <person name="Hongo Y."/>
            <person name="Kimura K."/>
            <person name="Takaki Y."/>
            <person name="Yoshida Y."/>
            <person name="Baba S."/>
            <person name="Kobayashi G."/>
            <person name="Nagasaki K."/>
            <person name="Hano T."/>
            <person name="Tomaru Y."/>
        </authorList>
    </citation>
    <scope>NUCLEOTIDE SEQUENCE [LARGE SCALE GENOMIC DNA]</scope>
    <source>
        <strain evidence="4 5">NIES-3715</strain>
    </source>
</reference>
<dbReference type="PROSITE" id="PS51186">
    <property type="entry name" value="GNAT"/>
    <property type="match status" value="1"/>
</dbReference>
<sequence length="355" mass="39539">MHNLFLFVALLLSSLRTNNAFSLQVPSNAKLQAKSVSTSSPTKLPFLIQQLGKDGQASKSDAEEISEIVISVFFEEEAEKSEENRSKGSITKPLILAYLKNLQYGDVRGKKFMLGGVNNSMFVARQIIPCKSAEGMTIEELNSSAISLSNSKRYIFNTDMLDSSERYTVGDILGFVDVTEKAFGLPSSKGKIEDKIKEDKTEEEEESQSEEAKIRLRNKAALRPVLTNLSVTPNARKSGVGSALVDVCEDVVIDSEEWTRNYNEMILEVEEENNLAQEFYEKRGYVAVFKDPSSRRFDTSGLILNNVRTTKICYRKDLTRKQAEKGSSKNETNAVSGLGMFFAKIKEAIGIETSE</sequence>
<evidence type="ECO:0000259" key="3">
    <source>
        <dbReference type="PROSITE" id="PS51186"/>
    </source>
</evidence>
<keyword evidence="5" id="KW-1185">Reference proteome</keyword>
<feature type="region of interest" description="Disordered" evidence="1">
    <location>
        <begin position="193"/>
        <end position="212"/>
    </location>
</feature>
<dbReference type="GO" id="GO:0016747">
    <property type="term" value="F:acyltransferase activity, transferring groups other than amino-acyl groups"/>
    <property type="evidence" value="ECO:0007669"/>
    <property type="project" value="InterPro"/>
</dbReference>
<evidence type="ECO:0000313" key="4">
    <source>
        <dbReference type="EMBL" id="GFH48389.1"/>
    </source>
</evidence>
<keyword evidence="2" id="KW-0732">Signal</keyword>
<dbReference type="InterPro" id="IPR000182">
    <property type="entry name" value="GNAT_dom"/>
</dbReference>
<dbReference type="AlphaFoldDB" id="A0AAD3CPE1"/>
<evidence type="ECO:0000313" key="5">
    <source>
        <dbReference type="Proteomes" id="UP001054902"/>
    </source>
</evidence>
<dbReference type="Gene3D" id="3.40.630.30">
    <property type="match status" value="1"/>
</dbReference>
<dbReference type="Pfam" id="PF13508">
    <property type="entry name" value="Acetyltransf_7"/>
    <property type="match status" value="1"/>
</dbReference>
<proteinExistence type="predicted"/>
<accession>A0AAD3CPE1</accession>
<evidence type="ECO:0000256" key="1">
    <source>
        <dbReference type="SAM" id="MobiDB-lite"/>
    </source>
</evidence>
<dbReference type="EMBL" id="BLLK01000027">
    <property type="protein sequence ID" value="GFH48389.1"/>
    <property type="molecule type" value="Genomic_DNA"/>
</dbReference>